<dbReference type="OrthoDB" id="5384040at2759"/>
<dbReference type="Pfam" id="PF04479">
    <property type="entry name" value="RTA1"/>
    <property type="match status" value="1"/>
</dbReference>
<evidence type="ECO:0008006" key="9">
    <source>
        <dbReference type="Google" id="ProtNLM"/>
    </source>
</evidence>
<protein>
    <recommendedName>
        <fullName evidence="9">RTA1 domain protein</fullName>
    </recommendedName>
</protein>
<feature type="transmembrane region" description="Helical" evidence="6">
    <location>
        <begin position="246"/>
        <end position="266"/>
    </location>
</feature>
<gene>
    <name evidence="7" type="ORF">N7492_009172</name>
</gene>
<dbReference type="InterPro" id="IPR007568">
    <property type="entry name" value="RTA1"/>
</dbReference>
<evidence type="ECO:0000313" key="7">
    <source>
        <dbReference type="EMBL" id="KAJ5156369.1"/>
    </source>
</evidence>
<reference evidence="7" key="2">
    <citation type="journal article" date="2023" name="IMA Fungus">
        <title>Comparative genomic study of the Penicillium genus elucidates a diverse pangenome and 15 lateral gene transfer events.</title>
        <authorList>
            <person name="Petersen C."/>
            <person name="Sorensen T."/>
            <person name="Nielsen M.R."/>
            <person name="Sondergaard T.E."/>
            <person name="Sorensen J.L."/>
            <person name="Fitzpatrick D.A."/>
            <person name="Frisvad J.C."/>
            <person name="Nielsen K.L."/>
        </authorList>
    </citation>
    <scope>NUCLEOTIDE SEQUENCE</scope>
    <source>
        <strain evidence="7">IBT 21917</strain>
    </source>
</reference>
<proteinExistence type="predicted"/>
<feature type="compositionally biased region" description="Acidic residues" evidence="5">
    <location>
        <begin position="308"/>
        <end position="317"/>
    </location>
</feature>
<reference evidence="7" key="1">
    <citation type="submission" date="2022-11" db="EMBL/GenBank/DDBJ databases">
        <authorList>
            <person name="Petersen C."/>
        </authorList>
    </citation>
    <scope>NUCLEOTIDE SEQUENCE</scope>
    <source>
        <strain evidence="7">IBT 21917</strain>
    </source>
</reference>
<feature type="compositionally biased region" description="Basic residues" evidence="5">
    <location>
        <begin position="287"/>
        <end position="301"/>
    </location>
</feature>
<comment type="subcellular location">
    <subcellularLocation>
        <location evidence="1">Membrane</location>
        <topology evidence="1">Multi-pass membrane protein</topology>
    </subcellularLocation>
</comment>
<dbReference type="GO" id="GO:0016020">
    <property type="term" value="C:membrane"/>
    <property type="evidence" value="ECO:0007669"/>
    <property type="project" value="UniProtKB-SubCell"/>
</dbReference>
<dbReference type="PANTHER" id="PTHR31465:SF15">
    <property type="entry name" value="LIPID TRANSPORTER ATNI-RELATED"/>
    <property type="match status" value="1"/>
</dbReference>
<feature type="transmembrane region" description="Helical" evidence="6">
    <location>
        <begin position="165"/>
        <end position="187"/>
    </location>
</feature>
<accession>A0A9W9HU25</accession>
<keyword evidence="8" id="KW-1185">Reference proteome</keyword>
<evidence type="ECO:0000256" key="2">
    <source>
        <dbReference type="ARBA" id="ARBA00022692"/>
    </source>
</evidence>
<feature type="transmembrane region" description="Helical" evidence="6">
    <location>
        <begin position="122"/>
        <end position="145"/>
    </location>
</feature>
<dbReference type="Proteomes" id="UP001146351">
    <property type="component" value="Unassembled WGS sequence"/>
</dbReference>
<evidence type="ECO:0000256" key="6">
    <source>
        <dbReference type="SAM" id="Phobius"/>
    </source>
</evidence>
<evidence type="ECO:0000256" key="3">
    <source>
        <dbReference type="ARBA" id="ARBA00022989"/>
    </source>
</evidence>
<evidence type="ECO:0000256" key="1">
    <source>
        <dbReference type="ARBA" id="ARBA00004141"/>
    </source>
</evidence>
<organism evidence="7 8">
    <name type="scientific">Penicillium capsulatum</name>
    <dbReference type="NCBI Taxonomy" id="69766"/>
    <lineage>
        <taxon>Eukaryota</taxon>
        <taxon>Fungi</taxon>
        <taxon>Dikarya</taxon>
        <taxon>Ascomycota</taxon>
        <taxon>Pezizomycotina</taxon>
        <taxon>Eurotiomycetes</taxon>
        <taxon>Eurotiomycetidae</taxon>
        <taxon>Eurotiales</taxon>
        <taxon>Aspergillaceae</taxon>
        <taxon>Penicillium</taxon>
    </lineage>
</organism>
<dbReference type="EMBL" id="JAPQKO010000006">
    <property type="protein sequence ID" value="KAJ5156369.1"/>
    <property type="molecule type" value="Genomic_DNA"/>
</dbReference>
<feature type="region of interest" description="Disordered" evidence="5">
    <location>
        <begin position="286"/>
        <end position="337"/>
    </location>
</feature>
<keyword evidence="2 6" id="KW-0812">Transmembrane</keyword>
<keyword evidence="4 6" id="KW-0472">Membrane</keyword>
<sequence length="337" mass="38018">MASPTTTSTSATSTPTCLDIEPGKNGYLPPEACDVILFYAPSFGAAILFCVLFGLTTMAHLFQAVQYKKLLSVSELGNVNYTLSFTNIETPGINAFLYMTLGRMINFFIPEKRFWGVSAPRFGTIFVCLDIFAFLIQLAGAFMTSGDDDNQHLIKIGLHIYMGGIGAQEAFVLVFVALTIHLHLTLIKTERSGQSLDKLSRGMFSWHWLFYSIYFALAMITVRIIFRLAQYGQGYEASNPILTHEWFEYVLDAAPMFLALLALNIIHPGRILQGEDAKFQKLTRAEKKQRKIEKKMAKKEKNKKEWTESGDEPDDEVPLQSPTAQERTHYGGRYYEV</sequence>
<comment type="caution">
    <text evidence="7">The sequence shown here is derived from an EMBL/GenBank/DDBJ whole genome shotgun (WGS) entry which is preliminary data.</text>
</comment>
<feature type="transmembrane region" description="Helical" evidence="6">
    <location>
        <begin position="208"/>
        <end position="226"/>
    </location>
</feature>
<keyword evidence="3 6" id="KW-1133">Transmembrane helix</keyword>
<name>A0A9W9HU25_9EURO</name>
<feature type="transmembrane region" description="Helical" evidence="6">
    <location>
        <begin position="36"/>
        <end position="62"/>
    </location>
</feature>
<dbReference type="AlphaFoldDB" id="A0A9W9HU25"/>
<evidence type="ECO:0000313" key="8">
    <source>
        <dbReference type="Proteomes" id="UP001146351"/>
    </source>
</evidence>
<evidence type="ECO:0000256" key="5">
    <source>
        <dbReference type="SAM" id="MobiDB-lite"/>
    </source>
</evidence>
<dbReference type="PANTHER" id="PTHR31465">
    <property type="entry name" value="PROTEIN RTA1-RELATED"/>
    <property type="match status" value="1"/>
</dbReference>
<evidence type="ECO:0000256" key="4">
    <source>
        <dbReference type="ARBA" id="ARBA00023136"/>
    </source>
</evidence>